<dbReference type="CDD" id="cd00090">
    <property type="entry name" value="HTH_ARSR"/>
    <property type="match status" value="1"/>
</dbReference>
<organism evidence="2 3">
    <name type="scientific">Methanoregula formicica (strain DSM 22288 / NBRC 105244 / SMSP)</name>
    <dbReference type="NCBI Taxonomy" id="593750"/>
    <lineage>
        <taxon>Archaea</taxon>
        <taxon>Methanobacteriati</taxon>
        <taxon>Methanobacteriota</taxon>
        <taxon>Stenosarchaea group</taxon>
        <taxon>Methanomicrobia</taxon>
        <taxon>Methanomicrobiales</taxon>
        <taxon>Methanoregulaceae</taxon>
        <taxon>Methanoregula</taxon>
    </lineage>
</organism>
<dbReference type="InterPro" id="IPR001845">
    <property type="entry name" value="HTH_ArsR_DNA-bd_dom"/>
</dbReference>
<dbReference type="InterPro" id="IPR036388">
    <property type="entry name" value="WH-like_DNA-bd_sf"/>
</dbReference>
<proteinExistence type="predicted"/>
<feature type="domain" description="HTH arsR-type" evidence="1">
    <location>
        <begin position="347"/>
        <end position="430"/>
    </location>
</feature>
<dbReference type="eggNOG" id="arCOG03296">
    <property type="taxonomic scope" value="Archaea"/>
</dbReference>
<dbReference type="InterPro" id="IPR038461">
    <property type="entry name" value="Schlafen_AlbA_2_dom_sf"/>
</dbReference>
<dbReference type="Pfam" id="PF01022">
    <property type="entry name" value="HTH_5"/>
    <property type="match status" value="1"/>
</dbReference>
<dbReference type="InterPro" id="IPR036390">
    <property type="entry name" value="WH_DNA-bd_sf"/>
</dbReference>
<reference evidence="3" key="1">
    <citation type="submission" date="2011-12" db="EMBL/GenBank/DDBJ databases">
        <title>Complete sequence of Methanoregula formicicum SMSP.</title>
        <authorList>
            <person name="Lucas S."/>
            <person name="Han J."/>
            <person name="Lapidus A."/>
            <person name="Cheng J.-F."/>
            <person name="Goodwin L."/>
            <person name="Pitluck S."/>
            <person name="Peters L."/>
            <person name="Ovchinnikova G."/>
            <person name="Teshima H."/>
            <person name="Detter J.C."/>
            <person name="Han C."/>
            <person name="Tapia R."/>
            <person name="Land M."/>
            <person name="Hauser L."/>
            <person name="Kyrpides N."/>
            <person name="Ivanova N."/>
            <person name="Pagani I."/>
            <person name="Imachi H."/>
            <person name="Tamaki H."/>
            <person name="Sekiguchi Y."/>
            <person name="Kamagata Y."/>
            <person name="Cadillo-Quiroz H."/>
            <person name="Zinder S."/>
            <person name="Liu W.-T."/>
            <person name="Woyke T."/>
        </authorList>
    </citation>
    <scope>NUCLEOTIDE SEQUENCE [LARGE SCALE GENOMIC DNA]</scope>
    <source>
        <strain evidence="3">DSM 22288 / NBRC 105244 / SMSP</strain>
    </source>
</reference>
<dbReference type="AlphaFoldDB" id="L0HDK9"/>
<gene>
    <name evidence="2" type="ordered locus">Metfor_0823</name>
</gene>
<dbReference type="eggNOG" id="arCOG02611">
    <property type="taxonomic scope" value="Archaea"/>
</dbReference>
<dbReference type="Gene3D" id="3.30.565.60">
    <property type="match status" value="1"/>
</dbReference>
<dbReference type="EMBL" id="CP003167">
    <property type="protein sequence ID" value="AGB01881.1"/>
    <property type="molecule type" value="Genomic_DNA"/>
</dbReference>
<reference evidence="2 3" key="2">
    <citation type="journal article" date="2014" name="Genome Announc.">
        <title>Complete Genome Sequence of Methanoregula formicica SMSPT, a Mesophilic Hydrogenotrophic Methanogen Isolated from a Methanogenic Upflow Anaerobic Sludge Blanket Reactor.</title>
        <authorList>
            <person name="Yamamoto K."/>
            <person name="Tamaki H."/>
            <person name="Cadillo-Quiroz H."/>
            <person name="Imachi H."/>
            <person name="Kyrpides N."/>
            <person name="Woyke T."/>
            <person name="Goodwin L."/>
            <person name="Zinder S.H."/>
            <person name="Kamagata Y."/>
            <person name="Liu W.T."/>
        </authorList>
    </citation>
    <scope>NUCLEOTIDE SEQUENCE [LARGE SCALE GENOMIC DNA]</scope>
    <source>
        <strain evidence="3">DSM 22288 / NBRC 105244 / SMSP</strain>
    </source>
</reference>
<dbReference type="InterPro" id="IPR011991">
    <property type="entry name" value="ArsR-like_HTH"/>
</dbReference>
<dbReference type="HOGENOM" id="CLU_024970_3_0_2"/>
<dbReference type="Gene3D" id="3.30.950.30">
    <property type="entry name" value="Schlafen, AAA domain"/>
    <property type="match status" value="1"/>
</dbReference>
<sequence>MDLDTFLALIRGGESERVEFKKMPVKTLHHEIAAFANADGGYLIIGVGDNGSIVGTDIKKALEQVTGALQSIVPPPQVTTHKLSVNQRQVLIIEVGKSPSLCSIGGVVYIRIGTSARPLSVQEILLLSSEQGTFTWDEAPSAADMKANPRYIDWFFKKIQESRGKHIDPKDRDRYLRSTGAFRKDRLTNAGTLFFLNSTDAIPQAKIRMIGMENDEPAWSKEYEGPVWQTIEGAYTDLVREIKKIELIVGVRRVRIEEYPPRALREALINAVAHRNYVISADIRIFLYPGRIEIRNPGGLMPGVDILDPEHIPRNPALSNLLYDTGFIERYGFGIRLIQDEVKRHSFCSVSFETTANRFRVIFERKRDAQLDATDRQILDAIHNPSKSSEIACSLGMSKPAIIRRLKNLEELGLVKKEGSGAHTRYTASS</sequence>
<dbReference type="OrthoDB" id="114576at2157"/>
<protein>
    <submittedName>
        <fullName evidence="2">Putative transcriptional regulator with HTH domain</fullName>
    </submittedName>
</protein>
<dbReference type="KEGG" id="mfo:Metfor_0823"/>
<evidence type="ECO:0000313" key="3">
    <source>
        <dbReference type="Proteomes" id="UP000010824"/>
    </source>
</evidence>
<dbReference type="PANTHER" id="PTHR30595:SF6">
    <property type="entry name" value="SCHLAFEN ALBA-2 DOMAIN-CONTAINING PROTEIN"/>
    <property type="match status" value="1"/>
</dbReference>
<dbReference type="RefSeq" id="WP_015284845.1">
    <property type="nucleotide sequence ID" value="NC_019943.1"/>
</dbReference>
<dbReference type="GO" id="GO:0003700">
    <property type="term" value="F:DNA-binding transcription factor activity"/>
    <property type="evidence" value="ECO:0007669"/>
    <property type="project" value="InterPro"/>
</dbReference>
<evidence type="ECO:0000313" key="2">
    <source>
        <dbReference type="EMBL" id="AGB01881.1"/>
    </source>
</evidence>
<accession>L0HDK9</accession>
<name>L0HDK9_METFS</name>
<keyword evidence="3" id="KW-1185">Reference proteome</keyword>
<dbReference type="PROSITE" id="PS50987">
    <property type="entry name" value="HTH_ARSR_2"/>
    <property type="match status" value="1"/>
</dbReference>
<dbReference type="InParanoid" id="L0HDK9"/>
<dbReference type="SUPFAM" id="SSF46785">
    <property type="entry name" value="Winged helix' DNA-binding domain"/>
    <property type="match status" value="1"/>
</dbReference>
<dbReference type="GeneID" id="14310136"/>
<dbReference type="InterPro" id="IPR007421">
    <property type="entry name" value="Schlafen_AlbA_2_dom"/>
</dbReference>
<dbReference type="Gene3D" id="1.10.10.10">
    <property type="entry name" value="Winged helix-like DNA-binding domain superfamily/Winged helix DNA-binding domain"/>
    <property type="match status" value="1"/>
</dbReference>
<dbReference type="Proteomes" id="UP000010824">
    <property type="component" value="Chromosome"/>
</dbReference>
<dbReference type="Pfam" id="PF13749">
    <property type="entry name" value="HATPase_c_4"/>
    <property type="match status" value="1"/>
</dbReference>
<evidence type="ECO:0000259" key="1">
    <source>
        <dbReference type="PROSITE" id="PS50987"/>
    </source>
</evidence>
<dbReference type="STRING" id="593750.Metfor_0823"/>
<dbReference type="InterPro" id="IPR038475">
    <property type="entry name" value="RecG_C_sf"/>
</dbReference>
<dbReference type="PANTHER" id="PTHR30595">
    <property type="entry name" value="GLPR-RELATED TRANSCRIPTIONAL REPRESSOR"/>
    <property type="match status" value="1"/>
</dbReference>
<dbReference type="Pfam" id="PF04326">
    <property type="entry name" value="SLFN_AlbA_2"/>
    <property type="match status" value="1"/>
</dbReference>